<feature type="domain" description="Secretion system C-terminal sorting" evidence="3">
    <location>
        <begin position="564"/>
        <end position="629"/>
    </location>
</feature>
<accession>A0A4R1RMW2</accession>
<name>A0A4R1RMW2_9FLAO</name>
<dbReference type="Pfam" id="PF26376">
    <property type="entry name" value="Mef1"/>
    <property type="match status" value="1"/>
</dbReference>
<evidence type="ECO:0000256" key="1">
    <source>
        <dbReference type="ARBA" id="ARBA00022729"/>
    </source>
</evidence>
<sequence length="631" mass="68752">MIKQLLILATFLFASTMAFAQATITLDAVDNTFKMVGPLVTVVSTGTAANITEGGNPSVYTQLRAAVADSNDVAGTFELNAQTSSGTVDGIISFDFRKYEGNTMAIKITVGTETPQTFTYASGDGSGSPYQALTVAYAGAVTFSTTPTPIKFEITDLDVGTSSGVTAARLYNFKVTNKNIITKAAFLSGTWGVRFNVPGGYNLDAESGSGWVAGVQQIVDNLPAVGYVMTNFTHPAHGYYYTLRDNPYVDVANEIHPAMVPSLANEQIILDIISILKNSGKKVILYINGGGPSNIQGSSDATEAAISVAWENYCNLNFGGDQALGWRTLARGYFERFKGLADGYWVDNLGSLPAAEVAPFIAMIRDVDPDVAIATNLDKSYIKDVNGNRIQVDSDGVDDTDPTDYNVFFLEANDPYMDFTAGHPTPLGQGAPPNSWAYEEFTFPLITENPWSSYDGSKQTLKHYFAPIRQQWSVARADLIFEVEQAYRFVRTFTDAGAAITWSTTITDGSITPDEMTIMQEINDRMMLSSKPDYIPYVRPEGAHLVGETLSVNSNILEENNLVLYPNPVKQSFKLSKEISSAIIYNLSGQKILEFKGNQTSFDVSILNDGIYVFKVISKNGESQFSKFIKQ</sequence>
<keyword evidence="6" id="KW-1185">Reference proteome</keyword>
<keyword evidence="1 2" id="KW-0732">Signal</keyword>
<feature type="domain" description="Endo-alpha(1,4)-fucoidanase Mef1" evidence="4">
    <location>
        <begin position="182"/>
        <end position="549"/>
    </location>
</feature>
<dbReference type="Pfam" id="PF18962">
    <property type="entry name" value="Por_Secre_tail"/>
    <property type="match status" value="1"/>
</dbReference>
<dbReference type="Proteomes" id="UP000295455">
    <property type="component" value="Unassembled WGS sequence"/>
</dbReference>
<feature type="signal peptide" evidence="2">
    <location>
        <begin position="1"/>
        <end position="20"/>
    </location>
</feature>
<evidence type="ECO:0000256" key="2">
    <source>
        <dbReference type="SAM" id="SignalP"/>
    </source>
</evidence>
<proteinExistence type="predicted"/>
<protein>
    <submittedName>
        <fullName evidence="5">Putative secreted protein (Por secretion system target)</fullName>
    </submittedName>
</protein>
<evidence type="ECO:0000259" key="4">
    <source>
        <dbReference type="Pfam" id="PF26376"/>
    </source>
</evidence>
<comment type="caution">
    <text evidence="5">The sequence shown here is derived from an EMBL/GenBank/DDBJ whole genome shotgun (WGS) entry which is preliminary data.</text>
</comment>
<dbReference type="EMBL" id="SLUP01000002">
    <property type="protein sequence ID" value="TCL67459.1"/>
    <property type="molecule type" value="Genomic_DNA"/>
</dbReference>
<evidence type="ECO:0000313" key="5">
    <source>
        <dbReference type="EMBL" id="TCL67459.1"/>
    </source>
</evidence>
<dbReference type="InterPro" id="IPR058589">
    <property type="entry name" value="Mef1"/>
</dbReference>
<dbReference type="NCBIfam" id="TIGR04183">
    <property type="entry name" value="Por_Secre_tail"/>
    <property type="match status" value="1"/>
</dbReference>
<gene>
    <name evidence="5" type="ORF">EV196_10215</name>
</gene>
<organism evidence="5 6">
    <name type="scientific">Mariniflexile fucanivorans</name>
    <dbReference type="NCBI Taxonomy" id="264023"/>
    <lineage>
        <taxon>Bacteria</taxon>
        <taxon>Pseudomonadati</taxon>
        <taxon>Bacteroidota</taxon>
        <taxon>Flavobacteriia</taxon>
        <taxon>Flavobacteriales</taxon>
        <taxon>Flavobacteriaceae</taxon>
        <taxon>Mariniflexile</taxon>
    </lineage>
</organism>
<reference evidence="5 6" key="1">
    <citation type="submission" date="2019-03" db="EMBL/GenBank/DDBJ databases">
        <title>Genomic Encyclopedia of Type Strains, Phase IV (KMG-IV): sequencing the most valuable type-strain genomes for metagenomic binning, comparative biology and taxonomic classification.</title>
        <authorList>
            <person name="Goeker M."/>
        </authorList>
    </citation>
    <scope>NUCLEOTIDE SEQUENCE [LARGE SCALE GENOMIC DNA]</scope>
    <source>
        <strain evidence="5 6">DSM 18792</strain>
    </source>
</reference>
<feature type="chain" id="PRO_5020741074" evidence="2">
    <location>
        <begin position="21"/>
        <end position="631"/>
    </location>
</feature>
<dbReference type="AlphaFoldDB" id="A0A4R1RMW2"/>
<dbReference type="SMR" id="A0A4R1RMW2"/>
<evidence type="ECO:0000259" key="3">
    <source>
        <dbReference type="Pfam" id="PF18962"/>
    </source>
</evidence>
<dbReference type="InterPro" id="IPR026444">
    <property type="entry name" value="Secre_tail"/>
</dbReference>
<evidence type="ECO:0000313" key="6">
    <source>
        <dbReference type="Proteomes" id="UP000295455"/>
    </source>
</evidence>